<dbReference type="AlphaFoldDB" id="K1XWU6"/>
<organism evidence="1">
    <name type="scientific">uncultured bacterium</name>
    <name type="common">gcode 4</name>
    <dbReference type="NCBI Taxonomy" id="1234023"/>
    <lineage>
        <taxon>Bacteria</taxon>
        <taxon>environmental samples</taxon>
    </lineage>
</organism>
<reference evidence="1" key="1">
    <citation type="journal article" date="2012" name="Science">
        <title>Fermentation, hydrogen, and sulfur metabolism in multiple uncultivated bacterial phyla.</title>
        <authorList>
            <person name="Wrighton K.C."/>
            <person name="Thomas B.C."/>
            <person name="Sharon I."/>
            <person name="Miller C.S."/>
            <person name="Castelle C.J."/>
            <person name="VerBerkmoes N.C."/>
            <person name="Wilkins M.J."/>
            <person name="Hettich R.L."/>
            <person name="Lipton M.S."/>
            <person name="Williams K.H."/>
            <person name="Long P.E."/>
            <person name="Banfield J.F."/>
        </authorList>
    </citation>
    <scope>NUCLEOTIDE SEQUENCE [LARGE SCALE GENOMIC DNA]</scope>
</reference>
<gene>
    <name evidence="1" type="ORF">ACD_80C00145G0022</name>
</gene>
<evidence type="ECO:0008006" key="2">
    <source>
        <dbReference type="Google" id="ProtNLM"/>
    </source>
</evidence>
<name>K1XWU6_9BACT</name>
<protein>
    <recommendedName>
        <fullName evidence="2">Xylose isomerase-like TIM barrel domain-containing protein</fullName>
    </recommendedName>
</protein>
<dbReference type="EMBL" id="AMFJ01036152">
    <property type="protein sequence ID" value="EKD24888.1"/>
    <property type="molecule type" value="Genomic_DNA"/>
</dbReference>
<dbReference type="CDD" id="cd00945">
    <property type="entry name" value="Aldolase_Class_I"/>
    <property type="match status" value="1"/>
</dbReference>
<dbReference type="Gene3D" id="3.20.20.150">
    <property type="entry name" value="Divalent-metal-dependent TIM barrel enzymes"/>
    <property type="match status" value="1"/>
</dbReference>
<comment type="caution">
    <text evidence="1">The sequence shown here is derived from an EMBL/GenBank/DDBJ whole genome shotgun (WGS) entry which is preliminary data.</text>
</comment>
<sequence>MINKKEKPMVDWQLWSIKKDFFFDMENEKSSEDPKVAKEAKEPKISECLFSTDSLSGYWLDLVFELVKEAWFDGIDLAIWKNFDSRKIDYVKKLSATYELPVKVIQTSDNLNDKEINRAIDLCYALGADTIAINAPKFFNFKTFGFISDNILRWRKENKSIHFSIINPEDSSVFALPIPKYRFSNMVEIVKKYLCYIWLDISNLDSDSFESDFLRKMKDFLPYLSVIYFSDKSRVWEGHILPGDWVLKLPTFLKKLKEFGYNRYISTKITISKADLSDSDKVKLILKKSRKYLQENYDELESD</sequence>
<dbReference type="SUPFAM" id="SSF51658">
    <property type="entry name" value="Xylose isomerase-like"/>
    <property type="match status" value="1"/>
</dbReference>
<evidence type="ECO:0000313" key="1">
    <source>
        <dbReference type="EMBL" id="EKD24888.1"/>
    </source>
</evidence>
<dbReference type="InterPro" id="IPR036237">
    <property type="entry name" value="Xyl_isomerase-like_sf"/>
</dbReference>
<proteinExistence type="predicted"/>
<accession>K1XWU6</accession>